<proteinExistence type="predicted"/>
<accession>A0ABN0XT31</accession>
<organism evidence="1 2">
    <name type="scientific">Streptomyces blastmyceticus</name>
    <dbReference type="NCBI Taxonomy" id="68180"/>
    <lineage>
        <taxon>Bacteria</taxon>
        <taxon>Bacillati</taxon>
        <taxon>Actinomycetota</taxon>
        <taxon>Actinomycetes</taxon>
        <taxon>Kitasatosporales</taxon>
        <taxon>Streptomycetaceae</taxon>
        <taxon>Streptomyces</taxon>
    </lineage>
</organism>
<gene>
    <name evidence="1" type="ORF">GCM10010319_57090</name>
</gene>
<protein>
    <submittedName>
        <fullName evidence="1">Uncharacterized protein</fullName>
    </submittedName>
</protein>
<dbReference type="EMBL" id="BAAABW010000028">
    <property type="protein sequence ID" value="GAA0371604.1"/>
    <property type="molecule type" value="Genomic_DNA"/>
</dbReference>
<dbReference type="RefSeq" id="WP_344122330.1">
    <property type="nucleotide sequence ID" value="NZ_BAAABW010000028.1"/>
</dbReference>
<name>A0ABN0XT31_9ACTN</name>
<evidence type="ECO:0000313" key="1">
    <source>
        <dbReference type="EMBL" id="GAA0371604.1"/>
    </source>
</evidence>
<comment type="caution">
    <text evidence="1">The sequence shown here is derived from an EMBL/GenBank/DDBJ whole genome shotgun (WGS) entry which is preliminary data.</text>
</comment>
<keyword evidence="2" id="KW-1185">Reference proteome</keyword>
<sequence length="93" mass="9863">MGTSVVEFIGPPPVQKDTKHTRIARELRAHPNTWGVVQRAASTTRAAAAAQAIRKAKLAAYAPAGAFEAVSRTVVEGGVAEYRVYARFVGGAR</sequence>
<evidence type="ECO:0000313" key="2">
    <source>
        <dbReference type="Proteomes" id="UP001500063"/>
    </source>
</evidence>
<reference evidence="1 2" key="1">
    <citation type="journal article" date="2019" name="Int. J. Syst. Evol. Microbiol.">
        <title>The Global Catalogue of Microorganisms (GCM) 10K type strain sequencing project: providing services to taxonomists for standard genome sequencing and annotation.</title>
        <authorList>
            <consortium name="The Broad Institute Genomics Platform"/>
            <consortium name="The Broad Institute Genome Sequencing Center for Infectious Disease"/>
            <person name="Wu L."/>
            <person name="Ma J."/>
        </authorList>
    </citation>
    <scope>NUCLEOTIDE SEQUENCE [LARGE SCALE GENOMIC DNA]</scope>
    <source>
        <strain evidence="1 2">JCM 4565</strain>
    </source>
</reference>
<dbReference type="Proteomes" id="UP001500063">
    <property type="component" value="Unassembled WGS sequence"/>
</dbReference>